<keyword evidence="2" id="KW-1185">Reference proteome</keyword>
<dbReference type="AlphaFoldDB" id="A0A2Z3GYL3"/>
<name>A0A2Z3GYL3_9BACT</name>
<dbReference type="Pfam" id="PF01297">
    <property type="entry name" value="ZnuA"/>
    <property type="match status" value="1"/>
</dbReference>
<evidence type="ECO:0000313" key="2">
    <source>
        <dbReference type="Proteomes" id="UP000245802"/>
    </source>
</evidence>
<dbReference type="Proteomes" id="UP000245802">
    <property type="component" value="Chromosome"/>
</dbReference>
<dbReference type="KEGG" id="gog:C1280_17160"/>
<dbReference type="InterPro" id="IPR006127">
    <property type="entry name" value="ZnuA-like"/>
</dbReference>
<reference evidence="1 2" key="1">
    <citation type="submission" date="2018-01" db="EMBL/GenBank/DDBJ databases">
        <title>G. obscuriglobus.</title>
        <authorList>
            <person name="Franke J."/>
            <person name="Blomberg W."/>
            <person name="Selmecki A."/>
        </authorList>
    </citation>
    <scope>NUCLEOTIDE SEQUENCE [LARGE SCALE GENOMIC DNA]</scope>
    <source>
        <strain evidence="1 2">DSM 5831</strain>
    </source>
</reference>
<dbReference type="OrthoDB" id="9810636at2"/>
<sequence>MRVAATYSILGDLVRNVVGDGAEVVTLVGPDGDARTFDPSPQDGMTIADAAVVFEAEFDGPTATAGRSSCSSARRWTSRRSALRSTLP</sequence>
<gene>
    <name evidence="1" type="ORF">C1280_17160</name>
</gene>
<dbReference type="GO" id="GO:0030001">
    <property type="term" value="P:metal ion transport"/>
    <property type="evidence" value="ECO:0007669"/>
    <property type="project" value="InterPro"/>
</dbReference>
<protein>
    <submittedName>
        <fullName evidence="1">Uncharacterized protein</fullName>
    </submittedName>
</protein>
<dbReference type="GO" id="GO:0046872">
    <property type="term" value="F:metal ion binding"/>
    <property type="evidence" value="ECO:0007669"/>
    <property type="project" value="InterPro"/>
</dbReference>
<organism evidence="1 2">
    <name type="scientific">Gemmata obscuriglobus</name>
    <dbReference type="NCBI Taxonomy" id="114"/>
    <lineage>
        <taxon>Bacteria</taxon>
        <taxon>Pseudomonadati</taxon>
        <taxon>Planctomycetota</taxon>
        <taxon>Planctomycetia</taxon>
        <taxon>Gemmatales</taxon>
        <taxon>Gemmataceae</taxon>
        <taxon>Gemmata</taxon>
    </lineage>
</organism>
<dbReference type="SUPFAM" id="SSF53807">
    <property type="entry name" value="Helical backbone' metal receptor"/>
    <property type="match status" value="1"/>
</dbReference>
<proteinExistence type="predicted"/>
<dbReference type="Gene3D" id="3.40.50.1980">
    <property type="entry name" value="Nitrogenase molybdenum iron protein domain"/>
    <property type="match status" value="1"/>
</dbReference>
<dbReference type="EMBL" id="CP025958">
    <property type="protein sequence ID" value="AWM38538.1"/>
    <property type="molecule type" value="Genomic_DNA"/>
</dbReference>
<accession>A0A2Z3GYL3</accession>
<evidence type="ECO:0000313" key="1">
    <source>
        <dbReference type="EMBL" id="AWM38538.1"/>
    </source>
</evidence>